<dbReference type="Pfam" id="PF13915">
    <property type="entry name" value="DUF4210"/>
    <property type="match status" value="1"/>
</dbReference>
<feature type="compositionally biased region" description="Basic and acidic residues" evidence="2">
    <location>
        <begin position="516"/>
        <end position="527"/>
    </location>
</feature>
<feature type="compositionally biased region" description="Polar residues" evidence="2">
    <location>
        <begin position="963"/>
        <end position="972"/>
    </location>
</feature>
<feature type="compositionally biased region" description="Acidic residues" evidence="2">
    <location>
        <begin position="1281"/>
        <end position="1295"/>
    </location>
</feature>
<dbReference type="PANTHER" id="PTHR13199:SF11">
    <property type="entry name" value="PROTEIN ATOSSA"/>
    <property type="match status" value="1"/>
</dbReference>
<feature type="region of interest" description="Disordered" evidence="2">
    <location>
        <begin position="263"/>
        <end position="287"/>
    </location>
</feature>
<dbReference type="EnsemblMetazoa" id="AALB000373-RA">
    <property type="protein sequence ID" value="AALB000373-PA"/>
    <property type="gene ID" value="AALB000373"/>
</dbReference>
<feature type="compositionally biased region" description="Polar residues" evidence="2">
    <location>
        <begin position="848"/>
        <end position="866"/>
    </location>
</feature>
<feature type="compositionally biased region" description="Low complexity" evidence="2">
    <location>
        <begin position="1037"/>
        <end position="1058"/>
    </location>
</feature>
<feature type="compositionally biased region" description="Polar residues" evidence="2">
    <location>
        <begin position="1354"/>
        <end position="1369"/>
    </location>
</feature>
<dbReference type="SMART" id="SM01177">
    <property type="entry name" value="DUF4210"/>
    <property type="match status" value="1"/>
</dbReference>
<accession>A0A182F1P4</accession>
<evidence type="ECO:0000313" key="5">
    <source>
        <dbReference type="Proteomes" id="UP000069272"/>
    </source>
</evidence>
<feature type="compositionally biased region" description="Acidic residues" evidence="2">
    <location>
        <begin position="934"/>
        <end position="943"/>
    </location>
</feature>
<dbReference type="PANTHER" id="PTHR13199">
    <property type="entry name" value="GH03947P"/>
    <property type="match status" value="1"/>
</dbReference>
<evidence type="ECO:0000313" key="4">
    <source>
        <dbReference type="EnsemblMetazoa" id="AALB000373-PA"/>
    </source>
</evidence>
<feature type="compositionally biased region" description="Low complexity" evidence="2">
    <location>
        <begin position="1113"/>
        <end position="1126"/>
    </location>
</feature>
<protein>
    <submittedName>
        <fullName evidence="4">DUF4210 domain-containing protein</fullName>
    </submittedName>
</protein>
<dbReference type="InterPro" id="IPR051506">
    <property type="entry name" value="ATOS_Transcription_Regulators"/>
</dbReference>
<feature type="region of interest" description="Disordered" evidence="2">
    <location>
        <begin position="1582"/>
        <end position="1620"/>
    </location>
</feature>
<dbReference type="InterPro" id="IPR033473">
    <property type="entry name" value="Atos-like_C"/>
</dbReference>
<feature type="region of interest" description="Disordered" evidence="2">
    <location>
        <begin position="1180"/>
        <end position="1220"/>
    </location>
</feature>
<feature type="compositionally biased region" description="Acidic residues" evidence="2">
    <location>
        <begin position="538"/>
        <end position="552"/>
    </location>
</feature>
<sequence length="1895" mass="199802">MHSGSSISPKHPALPVAIGIAALVLEGRSSALDDSSTTSAGNDEPPVTAALPECHTTGTSGAGVTDDYARTGCVSGSADQELLQADDGFRGWRTGGRGAASGGAAGGGGGGGGAGGGGVVVAREDVVVAPATSATSTLQECSLLAINGVQHQQLAFMSDTRKRINLKLQQLRSGPGASSSAVAQRDNVASGPNHHRQPHSLVSAAAAGPAVIYSGFEKMNVLGSVSPIKNHHHHQQQQHSSVTNSFINFSSVAASASSAAIGSRKSSTTIAPGKQQQQQQRPSREGPHCEQFLKKIGLTKPDASGDDGSSEHCCSYRNNHGYYEKLSPIFRQGEAVCIEVFLGPENDTILLEQWILKLSVTKSQSTGGGTMTIQSLCAAIRSQLYFSQISAWTELIQNSLEPEIFNHPRIKKIPVEQMATSGSSGATASSSLPLLPTARLDVLFRICKSFDSTARFNEKPIVHNFPDAMVADNYVVQVCLKSLPRLDRIPGINAALDATQPRFPDGGRTMMPGGRSGREGVELPCHEKGKHRCAYREELDDPEDDEEEEEDDPLLRGGACAVGNEAGCSGGDRAVRCHGVNGDSPLLTSAAISHREKQLLKYKKRMLKREKKKKAGQPMDVVPSGGGAGSSSNSSSSSNTTSTSSNGVPMASRRSTSFLESGAGCSTTPSYAVSPMSYSSCSNGSSVAGTSKNPTPRMTTPTNGMVVVASTGSCSNRVCNGSPMFSSSINSIQPPLYSSAANHHGTMANVGDDRLDAIELNSKSTQTSTTMAAVGQRTNDPYDWQSNRGHAADGQLPFFSSDVATQTETQQEQLAATTTAHCTDCCGRYTGHSEPSSYANGKPAATNVRCSQGPSPMQQEQVQGSSGSNGGAISDRHMQYFNNYSSTYDIINDNCDKREPSGDHHQTGLVTAASSSTVSSAPACRPCFIVGDGDGYEGDEDEEEQHRQRFGPANGENGERDTGSSNNSASRTLQKGDLLLQAIQRTATLNGEEEGNNNNNNNNSNSSSGPRGAGVQQQQQQQLSSGAGGKHKNGPRGNSTINNNNYTTQNNNNVAGNGESSLIANRGDETMSRCDRTACDTFSSEKLDLRDCRLCKRQKTKHNFKLNLNDPLSSSSSSSSSSTFASPATALPAASRAAKSSGAKKTIITTVVDCGSTPPGCRRTLSESLVGHLTIPGATLGSGMNSTHGTHPPDVRRDGVDGSAELLLSPGDSPMLSSSTGAMVGGGSVFSFEQMKSYRRAFSEDVIDTISNDNVGGDGGRQSLAARAHGGLVRNGRGSEEDTTDDSGDNQDSDDREDKDGQLHHLARNGSNSSGSGSGSGNGGGSKRGGEEDCCRCHNNRSTYQSPIFAAGEMTNSSNGRPNTSTPATDNRGCKEPLYISCSENDCSVSNASSVVSPHKKRILSCNAISSPNAGSISSASSSVIAGSNGSLFRLASATTPSQQLGGAANCKPSPKINLNNVFSLSPVACDDSGFASGGSPATSTSFPATSPIAIDGRFCGVKGRTRCGLLGGNATCTAGTSSSNYGDGGIFRYDFDEPHPTSSSTTASGSPVSGTMKSKSAPAFPFSPPCPGALSPRFMRTAMRQQQQQQRSRYPSERSSIGSERSSIGSDEQLSDDELSGSLQLDAASNGFSPVIHPHHHLLAASPTKFGGRAPHQFIRSSCLPSSQEMLSKVLNRNLFRFGRAPMLGTLEESLLQRRLVPKYQVADFKVLLGASGSFCPTQLTIPVASYFYELPGQHLTTPYVCELRLPRKGYSIPRTGTVQATLLNPLGTVVRMFVVPYDFRDMPAMSTTFIRQRILACDESSLQLLGKNIEQLSNAEQMKLLRYAIHLRFQTSRSGKLSLHTDIRLLISRRTDCDTAAAHAKNLLEAPNELKVVTIVPENPKFSLRIDKQ</sequence>
<evidence type="ECO:0000259" key="3">
    <source>
        <dbReference type="SMART" id="SM01177"/>
    </source>
</evidence>
<feature type="compositionally biased region" description="Gly residues" evidence="2">
    <location>
        <begin position="1316"/>
        <end position="1327"/>
    </location>
</feature>
<feature type="region of interest" description="Disordered" evidence="2">
    <location>
        <begin position="500"/>
        <end position="558"/>
    </location>
</feature>
<feature type="compositionally biased region" description="Low complexity" evidence="2">
    <location>
        <begin position="630"/>
        <end position="647"/>
    </location>
</feature>
<dbReference type="VEuPathDB" id="VectorBase:AALB20_025965"/>
<feature type="compositionally biased region" description="Basic and acidic residues" evidence="2">
    <location>
        <begin position="1191"/>
        <end position="1200"/>
    </location>
</feature>
<feature type="region of interest" description="Disordered" evidence="2">
    <location>
        <begin position="989"/>
        <end position="1062"/>
    </location>
</feature>
<feature type="region of interest" description="Disordered" evidence="2">
    <location>
        <begin position="934"/>
        <end position="972"/>
    </location>
</feature>
<dbReference type="InterPro" id="IPR025261">
    <property type="entry name" value="Atos-like_cons_dom"/>
</dbReference>
<feature type="region of interest" description="Disordered" evidence="2">
    <location>
        <begin position="1106"/>
        <end position="1126"/>
    </location>
</feature>
<reference evidence="4" key="2">
    <citation type="submission" date="2022-08" db="UniProtKB">
        <authorList>
            <consortium name="EnsemblMetazoa"/>
        </authorList>
    </citation>
    <scope>IDENTIFICATION</scope>
    <source>
        <strain evidence="4">STECLA/ALBI9_A</strain>
    </source>
</reference>
<feature type="region of interest" description="Disordered" evidence="2">
    <location>
        <begin position="88"/>
        <end position="114"/>
    </location>
</feature>
<feature type="compositionally biased region" description="Polar residues" evidence="2">
    <location>
        <begin position="171"/>
        <end position="182"/>
    </location>
</feature>
<feature type="region of interest" description="Disordered" evidence="2">
    <location>
        <begin position="832"/>
        <end position="875"/>
    </location>
</feature>
<feature type="region of interest" description="Disordered" evidence="2">
    <location>
        <begin position="32"/>
        <end position="62"/>
    </location>
</feature>
<feature type="region of interest" description="Disordered" evidence="2">
    <location>
        <begin position="1537"/>
        <end position="1567"/>
    </location>
</feature>
<feature type="region of interest" description="Disordered" evidence="2">
    <location>
        <begin position="608"/>
        <end position="652"/>
    </location>
</feature>
<evidence type="ECO:0000256" key="2">
    <source>
        <dbReference type="SAM" id="MobiDB-lite"/>
    </source>
</evidence>
<organism evidence="4 5">
    <name type="scientific">Anopheles albimanus</name>
    <name type="common">New world malaria mosquito</name>
    <dbReference type="NCBI Taxonomy" id="7167"/>
    <lineage>
        <taxon>Eukaryota</taxon>
        <taxon>Metazoa</taxon>
        <taxon>Ecdysozoa</taxon>
        <taxon>Arthropoda</taxon>
        <taxon>Hexapoda</taxon>
        <taxon>Insecta</taxon>
        <taxon>Pterygota</taxon>
        <taxon>Neoptera</taxon>
        <taxon>Endopterygota</taxon>
        <taxon>Diptera</taxon>
        <taxon>Nematocera</taxon>
        <taxon>Culicoidea</taxon>
        <taxon>Culicidae</taxon>
        <taxon>Anophelinae</taxon>
        <taxon>Anopheles</taxon>
    </lineage>
</organism>
<feature type="compositionally biased region" description="Low complexity" evidence="2">
    <location>
        <begin position="1585"/>
        <end position="1611"/>
    </location>
</feature>
<proteinExistence type="inferred from homology"/>
<dbReference type="Proteomes" id="UP000069272">
    <property type="component" value="Chromosome 2L"/>
</dbReference>
<dbReference type="Pfam" id="PF13889">
    <property type="entry name" value="Chromosome_seg"/>
    <property type="match status" value="1"/>
</dbReference>
<dbReference type="VEuPathDB" id="VectorBase:AALB000373"/>
<name>A0A182F1P4_ANOAL</name>
<reference evidence="4 5" key="1">
    <citation type="journal article" date="2017" name="G3 (Bethesda)">
        <title>The Physical Genome Mapping of Anopheles albimanus Corrected Scaffold Misassemblies and Identified Interarm Rearrangements in Genus Anopheles.</title>
        <authorList>
            <person name="Artemov G.N."/>
            <person name="Peery A.N."/>
            <person name="Jiang X."/>
            <person name="Tu Z."/>
            <person name="Stegniy V.N."/>
            <person name="Sharakhova M.V."/>
            <person name="Sharakhov I.V."/>
        </authorList>
    </citation>
    <scope>NUCLEOTIDE SEQUENCE [LARGE SCALE GENOMIC DNA]</scope>
    <source>
        <strain evidence="4 5">ALBI9_A</strain>
    </source>
</reference>
<feature type="domain" description="Atos-like conserved" evidence="3">
    <location>
        <begin position="1688"/>
        <end position="1746"/>
    </location>
</feature>
<feature type="compositionally biased region" description="Gly residues" evidence="2">
    <location>
        <begin position="93"/>
        <end position="114"/>
    </location>
</feature>
<keyword evidence="5" id="KW-1185">Reference proteome</keyword>
<evidence type="ECO:0000256" key="1">
    <source>
        <dbReference type="ARBA" id="ARBA00034497"/>
    </source>
</evidence>
<dbReference type="STRING" id="7167.A0A182F1P4"/>
<feature type="region of interest" description="Disordered" evidence="2">
    <location>
        <begin position="1268"/>
        <end position="1332"/>
    </location>
</feature>
<feature type="compositionally biased region" description="Low complexity" evidence="2">
    <location>
        <begin position="996"/>
        <end position="1009"/>
    </location>
</feature>
<comment type="similarity">
    <text evidence="1">Belongs to the ATOS family.</text>
</comment>
<feature type="region of interest" description="Disordered" evidence="2">
    <location>
        <begin position="171"/>
        <end position="198"/>
    </location>
</feature>
<feature type="compositionally biased region" description="Low complexity" evidence="2">
    <location>
        <begin position="1541"/>
        <end position="1565"/>
    </location>
</feature>
<feature type="region of interest" description="Disordered" evidence="2">
    <location>
        <begin position="1352"/>
        <end position="1372"/>
    </location>
</feature>